<proteinExistence type="predicted"/>
<evidence type="ECO:0000313" key="3">
    <source>
        <dbReference type="Proteomes" id="UP001221898"/>
    </source>
</evidence>
<feature type="compositionally biased region" description="Polar residues" evidence="1">
    <location>
        <begin position="79"/>
        <end position="91"/>
    </location>
</feature>
<protein>
    <submittedName>
        <fullName evidence="2">Uncharacterized protein</fullName>
    </submittedName>
</protein>
<dbReference type="AlphaFoldDB" id="A0AAD7SE16"/>
<feature type="region of interest" description="Disordered" evidence="1">
    <location>
        <begin position="117"/>
        <end position="147"/>
    </location>
</feature>
<feature type="compositionally biased region" description="Pro residues" evidence="1">
    <location>
        <begin position="56"/>
        <end position="70"/>
    </location>
</feature>
<comment type="caution">
    <text evidence="2">The sequence shown here is derived from an EMBL/GenBank/DDBJ whole genome shotgun (WGS) entry which is preliminary data.</text>
</comment>
<reference evidence="2" key="1">
    <citation type="journal article" date="2023" name="Science">
        <title>Genome structures resolve the early diversification of teleost fishes.</title>
        <authorList>
            <person name="Parey E."/>
            <person name="Louis A."/>
            <person name="Montfort J."/>
            <person name="Bouchez O."/>
            <person name="Roques C."/>
            <person name="Iampietro C."/>
            <person name="Lluch J."/>
            <person name="Castinel A."/>
            <person name="Donnadieu C."/>
            <person name="Desvignes T."/>
            <person name="Floi Bucao C."/>
            <person name="Jouanno E."/>
            <person name="Wen M."/>
            <person name="Mejri S."/>
            <person name="Dirks R."/>
            <person name="Jansen H."/>
            <person name="Henkel C."/>
            <person name="Chen W.J."/>
            <person name="Zahm M."/>
            <person name="Cabau C."/>
            <person name="Klopp C."/>
            <person name="Thompson A.W."/>
            <person name="Robinson-Rechavi M."/>
            <person name="Braasch I."/>
            <person name="Lecointre G."/>
            <person name="Bobe J."/>
            <person name="Postlethwait J.H."/>
            <person name="Berthelot C."/>
            <person name="Roest Crollius H."/>
            <person name="Guiguen Y."/>
        </authorList>
    </citation>
    <scope>NUCLEOTIDE SEQUENCE</scope>
    <source>
        <strain evidence="2">NC1722</strain>
    </source>
</reference>
<sequence length="175" mass="18473">MLCGPRTPCAAPTLLRSLSQSGLDTTLPAPPPTPCLCAPVITQSPSATCCSRALPSPLPPPTGPAPPTPAHPKLRSARARSTPQKLWTPTSLMWTTETPQTSTTTVMCTAASKQRTRPNCTSFSRRPLPANDAEQVTSSSKTSSVNPHAAYQLPPTIFPPLSPSFHPENIPLVCS</sequence>
<dbReference type="EMBL" id="JAINUG010000074">
    <property type="protein sequence ID" value="KAJ8400765.1"/>
    <property type="molecule type" value="Genomic_DNA"/>
</dbReference>
<evidence type="ECO:0000256" key="1">
    <source>
        <dbReference type="SAM" id="MobiDB-lite"/>
    </source>
</evidence>
<accession>A0AAD7SE16</accession>
<organism evidence="2 3">
    <name type="scientific">Aldrovandia affinis</name>
    <dbReference type="NCBI Taxonomy" id="143900"/>
    <lineage>
        <taxon>Eukaryota</taxon>
        <taxon>Metazoa</taxon>
        <taxon>Chordata</taxon>
        <taxon>Craniata</taxon>
        <taxon>Vertebrata</taxon>
        <taxon>Euteleostomi</taxon>
        <taxon>Actinopterygii</taxon>
        <taxon>Neopterygii</taxon>
        <taxon>Teleostei</taxon>
        <taxon>Notacanthiformes</taxon>
        <taxon>Halosauridae</taxon>
        <taxon>Aldrovandia</taxon>
    </lineage>
</organism>
<keyword evidence="3" id="KW-1185">Reference proteome</keyword>
<name>A0AAD7SE16_9TELE</name>
<dbReference type="Proteomes" id="UP001221898">
    <property type="component" value="Unassembled WGS sequence"/>
</dbReference>
<evidence type="ECO:0000313" key="2">
    <source>
        <dbReference type="EMBL" id="KAJ8400765.1"/>
    </source>
</evidence>
<feature type="compositionally biased region" description="Polar residues" evidence="1">
    <location>
        <begin position="134"/>
        <end position="146"/>
    </location>
</feature>
<gene>
    <name evidence="2" type="ORF">AAFF_G00391190</name>
</gene>
<feature type="region of interest" description="Disordered" evidence="1">
    <location>
        <begin position="52"/>
        <end position="91"/>
    </location>
</feature>